<proteinExistence type="predicted"/>
<feature type="region of interest" description="Disordered" evidence="1">
    <location>
        <begin position="198"/>
        <end position="223"/>
    </location>
</feature>
<dbReference type="OrthoDB" id="3056812at2759"/>
<evidence type="ECO:0000256" key="1">
    <source>
        <dbReference type="SAM" id="MobiDB-lite"/>
    </source>
</evidence>
<evidence type="ECO:0000313" key="3">
    <source>
        <dbReference type="Proteomes" id="UP000284842"/>
    </source>
</evidence>
<dbReference type="Proteomes" id="UP000284842">
    <property type="component" value="Unassembled WGS sequence"/>
</dbReference>
<dbReference type="AlphaFoldDB" id="A0A409WVF6"/>
<evidence type="ECO:0000313" key="2">
    <source>
        <dbReference type="EMBL" id="PPQ82446.1"/>
    </source>
</evidence>
<dbReference type="InParanoid" id="A0A409WVF6"/>
<organism evidence="2 3">
    <name type="scientific">Panaeolus cyanescens</name>
    <dbReference type="NCBI Taxonomy" id="181874"/>
    <lineage>
        <taxon>Eukaryota</taxon>
        <taxon>Fungi</taxon>
        <taxon>Dikarya</taxon>
        <taxon>Basidiomycota</taxon>
        <taxon>Agaricomycotina</taxon>
        <taxon>Agaricomycetes</taxon>
        <taxon>Agaricomycetidae</taxon>
        <taxon>Agaricales</taxon>
        <taxon>Agaricineae</taxon>
        <taxon>Galeropsidaceae</taxon>
        <taxon>Panaeolus</taxon>
    </lineage>
</organism>
<accession>A0A409WVF6</accession>
<feature type="region of interest" description="Disordered" evidence="1">
    <location>
        <begin position="1"/>
        <end position="80"/>
    </location>
</feature>
<protein>
    <submittedName>
        <fullName evidence="2">Uncharacterized protein</fullName>
    </submittedName>
</protein>
<dbReference type="EMBL" id="NHTK01005159">
    <property type="protein sequence ID" value="PPQ82446.1"/>
    <property type="molecule type" value="Genomic_DNA"/>
</dbReference>
<keyword evidence="3" id="KW-1185">Reference proteome</keyword>
<feature type="compositionally biased region" description="Low complexity" evidence="1">
    <location>
        <begin position="66"/>
        <end position="76"/>
    </location>
</feature>
<gene>
    <name evidence="2" type="ORF">CVT24_002467</name>
</gene>
<name>A0A409WVF6_9AGAR</name>
<reference evidence="2 3" key="1">
    <citation type="journal article" date="2018" name="Evol. Lett.">
        <title>Horizontal gene cluster transfer increased hallucinogenic mushroom diversity.</title>
        <authorList>
            <person name="Reynolds H.T."/>
            <person name="Vijayakumar V."/>
            <person name="Gluck-Thaler E."/>
            <person name="Korotkin H.B."/>
            <person name="Matheny P.B."/>
            <person name="Slot J.C."/>
        </authorList>
    </citation>
    <scope>NUCLEOTIDE SEQUENCE [LARGE SCALE GENOMIC DNA]</scope>
    <source>
        <strain evidence="2 3">2629</strain>
    </source>
</reference>
<feature type="compositionally biased region" description="Polar residues" evidence="1">
    <location>
        <begin position="40"/>
        <end position="63"/>
    </location>
</feature>
<comment type="caution">
    <text evidence="2">The sequence shown here is derived from an EMBL/GenBank/DDBJ whole genome shotgun (WGS) entry which is preliminary data.</text>
</comment>
<sequence>MSFQSENHVNHYGHTAPLGPFAANPLSPRQGNVKPRPDTQPLSKQKPNSNGTGLVQRNQVRGNGTQGANGSSASQFSGGGSSVKSVANYDFVSTRSNSFTSETAQSTVSSTTSVTTSKFNVQAHTLASSAALASLIADTPWLRFSIVAKPDLSLFAQDENLRKFVTELTELAIQTIMDQLRQELTASIDTVINNLSKNSKQQTAKMQDHQEKAPEPQVSPLYP</sequence>
<feature type="non-terminal residue" evidence="2">
    <location>
        <position position="223"/>
    </location>
</feature>